<dbReference type="EMBL" id="JASSZA010000001">
    <property type="protein sequence ID" value="KAK2119139.1"/>
    <property type="molecule type" value="Genomic_DNA"/>
</dbReference>
<sequence length="83" mass="8803">MCSTRHRASETTPFRAHAHCGQQPPGHCTPQNTGVMGCGPLGGFPRAELETTSVLGIGLQSEPSLPRPWVAWEEVAMSLCSGT</sequence>
<dbReference type="Proteomes" id="UP001266305">
    <property type="component" value="Unassembled WGS sequence"/>
</dbReference>
<keyword evidence="3" id="KW-1185">Reference proteome</keyword>
<name>A0ABQ9WDM4_SAGOE</name>
<accession>A0ABQ9WDM4</accession>
<reference evidence="2 3" key="1">
    <citation type="submission" date="2023-05" db="EMBL/GenBank/DDBJ databases">
        <title>B98-5 Cell Line De Novo Hybrid Assembly: An Optical Mapping Approach.</title>
        <authorList>
            <person name="Kananen K."/>
            <person name="Auerbach J.A."/>
            <person name="Kautto E."/>
            <person name="Blachly J.S."/>
        </authorList>
    </citation>
    <scope>NUCLEOTIDE SEQUENCE [LARGE SCALE GENOMIC DNA]</scope>
    <source>
        <strain evidence="2">B95-8</strain>
        <tissue evidence="2">Cell line</tissue>
    </source>
</reference>
<gene>
    <name evidence="2" type="ORF">P7K49_000525</name>
</gene>
<evidence type="ECO:0000313" key="2">
    <source>
        <dbReference type="EMBL" id="KAK2119139.1"/>
    </source>
</evidence>
<comment type="caution">
    <text evidence="2">The sequence shown here is derived from an EMBL/GenBank/DDBJ whole genome shotgun (WGS) entry which is preliminary data.</text>
</comment>
<proteinExistence type="predicted"/>
<organism evidence="2 3">
    <name type="scientific">Saguinus oedipus</name>
    <name type="common">Cotton-top tamarin</name>
    <name type="synonym">Oedipomidas oedipus</name>
    <dbReference type="NCBI Taxonomy" id="9490"/>
    <lineage>
        <taxon>Eukaryota</taxon>
        <taxon>Metazoa</taxon>
        <taxon>Chordata</taxon>
        <taxon>Craniata</taxon>
        <taxon>Vertebrata</taxon>
        <taxon>Euteleostomi</taxon>
        <taxon>Mammalia</taxon>
        <taxon>Eutheria</taxon>
        <taxon>Euarchontoglires</taxon>
        <taxon>Primates</taxon>
        <taxon>Haplorrhini</taxon>
        <taxon>Platyrrhini</taxon>
        <taxon>Cebidae</taxon>
        <taxon>Callitrichinae</taxon>
        <taxon>Saguinus</taxon>
    </lineage>
</organism>
<evidence type="ECO:0000313" key="3">
    <source>
        <dbReference type="Proteomes" id="UP001266305"/>
    </source>
</evidence>
<feature type="region of interest" description="Disordered" evidence="1">
    <location>
        <begin position="1"/>
        <end position="26"/>
    </location>
</feature>
<protein>
    <submittedName>
        <fullName evidence="2">Uncharacterized protein</fullName>
    </submittedName>
</protein>
<evidence type="ECO:0000256" key="1">
    <source>
        <dbReference type="SAM" id="MobiDB-lite"/>
    </source>
</evidence>